<reference evidence="3" key="2">
    <citation type="submission" date="2020-11" db="EMBL/GenBank/DDBJ databases">
        <authorList>
            <consortium name="DOE Joint Genome Institute"/>
            <person name="Kuo A."/>
            <person name="Miyauchi S."/>
            <person name="Kiss E."/>
            <person name="Drula E."/>
            <person name="Kohler A."/>
            <person name="Sanchez-Garcia M."/>
            <person name="Andreopoulos B."/>
            <person name="Barry K.W."/>
            <person name="Bonito G."/>
            <person name="Buee M."/>
            <person name="Carver A."/>
            <person name="Chen C."/>
            <person name="Cichocki N."/>
            <person name="Clum A."/>
            <person name="Culley D."/>
            <person name="Crous P.W."/>
            <person name="Fauchery L."/>
            <person name="Girlanda M."/>
            <person name="Hayes R."/>
            <person name="Keri Z."/>
            <person name="Labutti K."/>
            <person name="Lipzen A."/>
            <person name="Lombard V."/>
            <person name="Magnuson J."/>
            <person name="Maillard F."/>
            <person name="Morin E."/>
            <person name="Murat C."/>
            <person name="Nolan M."/>
            <person name="Ohm R."/>
            <person name="Pangilinan J."/>
            <person name="Pereira M."/>
            <person name="Perotto S."/>
            <person name="Peter M."/>
            <person name="Riley R."/>
            <person name="Sitrit Y."/>
            <person name="Stielow B."/>
            <person name="Szollosi G."/>
            <person name="Zifcakova L."/>
            <person name="Stursova M."/>
            <person name="Spatafora J.W."/>
            <person name="Tedersoo L."/>
            <person name="Vaario L.-M."/>
            <person name="Yamada A."/>
            <person name="Yan M."/>
            <person name="Wang P."/>
            <person name="Xu J."/>
            <person name="Bruns T."/>
            <person name="Baldrian P."/>
            <person name="Vilgalys R."/>
            <person name="Henrissat B."/>
            <person name="Grigoriev I.V."/>
            <person name="Hibbett D."/>
            <person name="Nagy L.G."/>
            <person name="Martin F.M."/>
        </authorList>
    </citation>
    <scope>NUCLEOTIDE SEQUENCE</scope>
    <source>
        <strain evidence="3">UH-Tt-Lm1</strain>
    </source>
</reference>
<gene>
    <name evidence="3" type="ORF">BJ322DRAFT_271999</name>
</gene>
<reference evidence="3" key="1">
    <citation type="journal article" date="2020" name="Nat. Commun.">
        <title>Large-scale genome sequencing of mycorrhizal fungi provides insights into the early evolution of symbiotic traits.</title>
        <authorList>
            <person name="Miyauchi S."/>
            <person name="Kiss E."/>
            <person name="Kuo A."/>
            <person name="Drula E."/>
            <person name="Kohler A."/>
            <person name="Sanchez-Garcia M."/>
            <person name="Morin E."/>
            <person name="Andreopoulos B."/>
            <person name="Barry K.W."/>
            <person name="Bonito G."/>
            <person name="Buee M."/>
            <person name="Carver A."/>
            <person name="Chen C."/>
            <person name="Cichocki N."/>
            <person name="Clum A."/>
            <person name="Culley D."/>
            <person name="Crous P.W."/>
            <person name="Fauchery L."/>
            <person name="Girlanda M."/>
            <person name="Hayes R.D."/>
            <person name="Keri Z."/>
            <person name="LaButti K."/>
            <person name="Lipzen A."/>
            <person name="Lombard V."/>
            <person name="Magnuson J."/>
            <person name="Maillard F."/>
            <person name="Murat C."/>
            <person name="Nolan M."/>
            <person name="Ohm R.A."/>
            <person name="Pangilinan J."/>
            <person name="Pereira M.F."/>
            <person name="Perotto S."/>
            <person name="Peter M."/>
            <person name="Pfister S."/>
            <person name="Riley R."/>
            <person name="Sitrit Y."/>
            <person name="Stielow J.B."/>
            <person name="Szollosi G."/>
            <person name="Zifcakova L."/>
            <person name="Stursova M."/>
            <person name="Spatafora J.W."/>
            <person name="Tedersoo L."/>
            <person name="Vaario L.M."/>
            <person name="Yamada A."/>
            <person name="Yan M."/>
            <person name="Wang P."/>
            <person name="Xu J."/>
            <person name="Bruns T."/>
            <person name="Baldrian P."/>
            <person name="Vilgalys R."/>
            <person name="Dunand C."/>
            <person name="Henrissat B."/>
            <person name="Grigoriev I.V."/>
            <person name="Hibbett D."/>
            <person name="Nagy L.G."/>
            <person name="Martin F.M."/>
        </authorList>
    </citation>
    <scope>NUCLEOTIDE SEQUENCE</scope>
    <source>
        <strain evidence="3">UH-Tt-Lm1</strain>
    </source>
</reference>
<evidence type="ECO:0000259" key="2">
    <source>
        <dbReference type="PROSITE" id="PS50011"/>
    </source>
</evidence>
<dbReference type="SUPFAM" id="SSF56112">
    <property type="entry name" value="Protein kinase-like (PK-like)"/>
    <property type="match status" value="1"/>
</dbReference>
<keyword evidence="3" id="KW-0808">Transferase</keyword>
<evidence type="ECO:0000256" key="1">
    <source>
        <dbReference type="SAM" id="SignalP"/>
    </source>
</evidence>
<dbReference type="Gene3D" id="1.10.510.10">
    <property type="entry name" value="Transferase(Phosphotransferase) domain 1"/>
    <property type="match status" value="1"/>
</dbReference>
<dbReference type="InterPro" id="IPR008271">
    <property type="entry name" value="Ser/Thr_kinase_AS"/>
</dbReference>
<dbReference type="Proteomes" id="UP000736335">
    <property type="component" value="Unassembled WGS sequence"/>
</dbReference>
<dbReference type="PROSITE" id="PS50011">
    <property type="entry name" value="PROTEIN_KINASE_DOM"/>
    <property type="match status" value="1"/>
</dbReference>
<dbReference type="GO" id="GO:0004674">
    <property type="term" value="F:protein serine/threonine kinase activity"/>
    <property type="evidence" value="ECO:0007669"/>
    <property type="project" value="TreeGrafter"/>
</dbReference>
<feature type="domain" description="Protein kinase" evidence="2">
    <location>
        <begin position="55"/>
        <end position="328"/>
    </location>
</feature>
<evidence type="ECO:0000313" key="3">
    <source>
        <dbReference type="EMBL" id="KAF9781364.1"/>
    </source>
</evidence>
<sequence length="420" mass="46333">MFCVAWLMILSLTFKAFRELRLDKDLEVIAFSVLAKLCGKTGHLPSSYLLPDKFDLSGKPYNSGGFSNVWKVSKSGEVTVAVKSLRILESDDKTRIRKRFCKEVAMWKNLYHPNILTLIGVPDTLEEGRFSMVSNWMVNGNIMDFVRAHASNHLKLLADAVEGLRYLHNASIVHGDLKGSNVLIANTNPVSACLADFGSMTVVDDPSLGMEAEETEVDGGTTPFMAPERLVPSRFGLDFRGSPTKEADIYAMAMVIYQVLTGTLPYGKRTGPEVVFQVMGGVKPPKPLNALEIGLSDELWELLDKCWQTKRQLRPQVNDVLSRVKSAASACGNLSPVGDATQRQEVSDSNFTEFDQSFPSHTCRMLTLCGVDDQGRLAGDSITRLPSHGSDASLTDSLFSKFSVASEVETFVTEENFLIW</sequence>
<feature type="chain" id="PRO_5040269831" evidence="1">
    <location>
        <begin position="19"/>
        <end position="420"/>
    </location>
</feature>
<dbReference type="InterPro" id="IPR011009">
    <property type="entry name" value="Kinase-like_dom_sf"/>
</dbReference>
<dbReference type="PANTHER" id="PTHR44329">
    <property type="entry name" value="SERINE/THREONINE-PROTEIN KINASE TNNI3K-RELATED"/>
    <property type="match status" value="1"/>
</dbReference>
<protein>
    <submittedName>
        <fullName evidence="3">Kinase-like domain-containing protein</fullName>
    </submittedName>
</protein>
<organism evidence="3 4">
    <name type="scientific">Thelephora terrestris</name>
    <dbReference type="NCBI Taxonomy" id="56493"/>
    <lineage>
        <taxon>Eukaryota</taxon>
        <taxon>Fungi</taxon>
        <taxon>Dikarya</taxon>
        <taxon>Basidiomycota</taxon>
        <taxon>Agaricomycotina</taxon>
        <taxon>Agaricomycetes</taxon>
        <taxon>Thelephorales</taxon>
        <taxon>Thelephoraceae</taxon>
        <taxon>Thelephora</taxon>
    </lineage>
</organism>
<keyword evidence="1" id="KW-0732">Signal</keyword>
<dbReference type="GO" id="GO:0005524">
    <property type="term" value="F:ATP binding"/>
    <property type="evidence" value="ECO:0007669"/>
    <property type="project" value="InterPro"/>
</dbReference>
<dbReference type="InterPro" id="IPR000719">
    <property type="entry name" value="Prot_kinase_dom"/>
</dbReference>
<proteinExistence type="predicted"/>
<keyword evidence="3" id="KW-0418">Kinase</keyword>
<dbReference type="OrthoDB" id="4062651at2759"/>
<comment type="caution">
    <text evidence="3">The sequence shown here is derived from an EMBL/GenBank/DDBJ whole genome shotgun (WGS) entry which is preliminary data.</text>
</comment>
<dbReference type="AlphaFoldDB" id="A0A9P6H8A3"/>
<dbReference type="PROSITE" id="PS00108">
    <property type="entry name" value="PROTEIN_KINASE_ST"/>
    <property type="match status" value="1"/>
</dbReference>
<evidence type="ECO:0000313" key="4">
    <source>
        <dbReference type="Proteomes" id="UP000736335"/>
    </source>
</evidence>
<name>A0A9P6H8A3_9AGAM</name>
<feature type="signal peptide" evidence="1">
    <location>
        <begin position="1"/>
        <end position="18"/>
    </location>
</feature>
<keyword evidence="4" id="KW-1185">Reference proteome</keyword>
<dbReference type="InterPro" id="IPR051681">
    <property type="entry name" value="Ser/Thr_Kinases-Pseudokinases"/>
</dbReference>
<dbReference type="SMART" id="SM00220">
    <property type="entry name" value="S_TKc"/>
    <property type="match status" value="1"/>
</dbReference>
<dbReference type="EMBL" id="WIUZ02000014">
    <property type="protein sequence ID" value="KAF9781364.1"/>
    <property type="molecule type" value="Genomic_DNA"/>
</dbReference>
<dbReference type="Pfam" id="PF00069">
    <property type="entry name" value="Pkinase"/>
    <property type="match status" value="1"/>
</dbReference>
<accession>A0A9P6H8A3</accession>